<dbReference type="SUPFAM" id="SSF52425">
    <property type="entry name" value="Cryptochrome/photolyase, N-terminal domain"/>
    <property type="match status" value="1"/>
</dbReference>
<dbReference type="Pfam" id="PF03441">
    <property type="entry name" value="FAD_binding_7"/>
    <property type="match status" value="1"/>
</dbReference>
<dbReference type="GO" id="GO:0003677">
    <property type="term" value="F:DNA binding"/>
    <property type="evidence" value="ECO:0007669"/>
    <property type="project" value="TreeGrafter"/>
</dbReference>
<comment type="cofactor">
    <cofactor evidence="7">
        <name>(6R)-5,10-methylene-5,6,7,8-tetrahydrofolate</name>
        <dbReference type="ChEBI" id="CHEBI:15636"/>
    </cofactor>
    <text evidence="7">Binds 1 5,10-methenyltetrahydrofolate (MTHF) per subunit.</text>
</comment>
<dbReference type="InterPro" id="IPR036155">
    <property type="entry name" value="Crypto/Photolyase_N_sf"/>
</dbReference>
<feature type="binding site" evidence="6">
    <location>
        <position position="219"/>
    </location>
    <ligand>
        <name>FAD</name>
        <dbReference type="ChEBI" id="CHEBI:57692"/>
    </ligand>
</feature>
<feature type="binding site" evidence="6">
    <location>
        <begin position="272"/>
        <end position="279"/>
    </location>
    <ligand>
        <name>FAD</name>
        <dbReference type="ChEBI" id="CHEBI:57692"/>
    </ligand>
</feature>
<dbReference type="SUPFAM" id="SSF48173">
    <property type="entry name" value="Cryptochrome/photolyase FAD-binding domain"/>
    <property type="match status" value="1"/>
</dbReference>
<keyword evidence="5 7" id="KW-0157">Chromophore</keyword>
<evidence type="ECO:0000256" key="5">
    <source>
        <dbReference type="ARBA" id="ARBA00022991"/>
    </source>
</evidence>
<feature type="binding site" evidence="6">
    <location>
        <begin position="232"/>
        <end position="236"/>
    </location>
    <ligand>
        <name>FAD</name>
        <dbReference type="ChEBI" id="CHEBI:57692"/>
    </ligand>
</feature>
<dbReference type="Gene3D" id="3.40.50.620">
    <property type="entry name" value="HUPs"/>
    <property type="match status" value="1"/>
</dbReference>
<keyword evidence="3 6" id="KW-0285">Flavoprotein</keyword>
<evidence type="ECO:0000259" key="9">
    <source>
        <dbReference type="PROSITE" id="PS51645"/>
    </source>
</evidence>
<comment type="similarity">
    <text evidence="1 7">Belongs to the DNA photolyase class-1 family.</text>
</comment>
<keyword evidence="4 6" id="KW-0274">FAD</keyword>
<dbReference type="AlphaFoldDB" id="A0A953T2Y4"/>
<sequence>MKTNIYWFRQDLRLGDSPGLLKACESAQQLILVYIHPTRLQGDTVWGFARTSEKRTTQLRAALKELRANIANHGNQLLELAGEPAQVLSSLADRFNVECVYCEAIEAPEERTDVANIESRGMQVVSTWQSTMFDPASLPFAPLAMPDIFTAFRQKIEQSGVYPRDPVAAPTRLPPPPPGLARVINIDALGEHITRKPAGEDTAHRAVTAYFSTEHPLYYKQTRNQLMGAHYSTRLSVWLASGAISAATTYQTLKRYEAKRGSNDSTYWIFFELLWRDYFRLLHLKYGRKLYLRDGLKREPAATLPARQDPSIEQARLLTWTNAQTPNDFVNAGMTELRETGHLSNRMRQVVASYLIYDLEVDWRAGAAWFESQLLDFDIYSNQGNWLYIAGCGTDPRGGRRMNMQKQIQEHDPDSIYRKHWGHA</sequence>
<dbReference type="Proteomes" id="UP000739565">
    <property type="component" value="Unassembled WGS sequence"/>
</dbReference>
<evidence type="ECO:0000256" key="2">
    <source>
        <dbReference type="ARBA" id="ARBA00017881"/>
    </source>
</evidence>
<evidence type="ECO:0000256" key="6">
    <source>
        <dbReference type="PIRSR" id="PIRSR602081-1"/>
    </source>
</evidence>
<dbReference type="PROSITE" id="PS51645">
    <property type="entry name" value="PHR_CRY_ALPHA_BETA"/>
    <property type="match status" value="1"/>
</dbReference>
<dbReference type="PANTHER" id="PTHR11455">
    <property type="entry name" value="CRYPTOCHROME"/>
    <property type="match status" value="1"/>
</dbReference>
<dbReference type="InterPro" id="IPR014133">
    <property type="entry name" value="Cry_DASH"/>
</dbReference>
<accession>A0A953T2Y4</accession>
<dbReference type="GO" id="GO:0071949">
    <property type="term" value="F:FAD binding"/>
    <property type="evidence" value="ECO:0007669"/>
    <property type="project" value="TreeGrafter"/>
</dbReference>
<dbReference type="NCBIfam" id="TIGR02765">
    <property type="entry name" value="crypto_DASH"/>
    <property type="match status" value="1"/>
</dbReference>
<comment type="caution">
    <text evidence="10">The sequence shown here is derived from an EMBL/GenBank/DDBJ whole genome shotgun (WGS) entry which is preliminary data.</text>
</comment>
<evidence type="ECO:0000313" key="11">
    <source>
        <dbReference type="Proteomes" id="UP000739565"/>
    </source>
</evidence>
<proteinExistence type="inferred from homology"/>
<dbReference type="PANTHER" id="PTHR11455:SF22">
    <property type="entry name" value="CRYPTOCHROME DASH"/>
    <property type="match status" value="1"/>
</dbReference>
<dbReference type="PRINTS" id="PR00147">
    <property type="entry name" value="DNAPHOTLYASE"/>
</dbReference>
<evidence type="ECO:0000313" key="10">
    <source>
        <dbReference type="EMBL" id="MBZ1351978.1"/>
    </source>
</evidence>
<feature type="binding site" evidence="6">
    <location>
        <begin position="376"/>
        <end position="378"/>
    </location>
    <ligand>
        <name>FAD</name>
        <dbReference type="ChEBI" id="CHEBI:57692"/>
    </ligand>
</feature>
<evidence type="ECO:0000256" key="4">
    <source>
        <dbReference type="ARBA" id="ARBA00022827"/>
    </source>
</evidence>
<dbReference type="GO" id="GO:0000719">
    <property type="term" value="P:photoreactive repair"/>
    <property type="evidence" value="ECO:0007669"/>
    <property type="project" value="TreeGrafter"/>
</dbReference>
<dbReference type="InterPro" id="IPR005101">
    <property type="entry name" value="Cryptochr/Photolyase_FAD-bd"/>
</dbReference>
<dbReference type="InterPro" id="IPR036134">
    <property type="entry name" value="Crypto/Photolyase_FAD-like_sf"/>
</dbReference>
<evidence type="ECO:0000256" key="1">
    <source>
        <dbReference type="ARBA" id="ARBA00005862"/>
    </source>
</evidence>
<dbReference type="InterPro" id="IPR002081">
    <property type="entry name" value="Cryptochrome/DNA_photolyase_1"/>
</dbReference>
<dbReference type="Gene3D" id="1.25.40.80">
    <property type="match status" value="1"/>
</dbReference>
<keyword evidence="8" id="KW-0175">Coiled coil</keyword>
<feature type="domain" description="Photolyase/cryptochrome alpha/beta" evidence="9">
    <location>
        <begin position="2"/>
        <end position="132"/>
    </location>
</feature>
<keyword evidence="11" id="KW-1185">Reference proteome</keyword>
<evidence type="ECO:0000256" key="8">
    <source>
        <dbReference type="SAM" id="Coils"/>
    </source>
</evidence>
<comment type="function">
    <text evidence="7">May have a photoreceptor function.</text>
</comment>
<gene>
    <name evidence="10" type="ORF">KZZ10_15140</name>
</gene>
<dbReference type="Gene3D" id="1.10.579.10">
    <property type="entry name" value="DNA Cyclobutane Dipyrimidine Photolyase, subunit A, domain 3"/>
    <property type="match status" value="1"/>
</dbReference>
<dbReference type="EMBL" id="JAHXRI010000025">
    <property type="protein sequence ID" value="MBZ1351978.1"/>
    <property type="molecule type" value="Genomic_DNA"/>
</dbReference>
<organism evidence="10 11">
    <name type="scientific">Zwartia hollandica</name>
    <dbReference type="NCBI Taxonomy" id="324606"/>
    <lineage>
        <taxon>Bacteria</taxon>
        <taxon>Pseudomonadati</taxon>
        <taxon>Pseudomonadota</taxon>
        <taxon>Betaproteobacteria</taxon>
        <taxon>Burkholderiales</taxon>
        <taxon>Alcaligenaceae</taxon>
        <taxon>Zwartia</taxon>
    </lineage>
</organism>
<dbReference type="InterPro" id="IPR014729">
    <property type="entry name" value="Rossmann-like_a/b/a_fold"/>
</dbReference>
<dbReference type="InterPro" id="IPR006050">
    <property type="entry name" value="DNA_photolyase_N"/>
</dbReference>
<protein>
    <recommendedName>
        <fullName evidence="2 7">Cryptochrome DASH</fullName>
    </recommendedName>
</protein>
<dbReference type="GO" id="GO:0003913">
    <property type="term" value="F:DNA photolyase activity"/>
    <property type="evidence" value="ECO:0007669"/>
    <property type="project" value="InterPro"/>
</dbReference>
<comment type="cofactor">
    <cofactor evidence="6 7">
        <name>FAD</name>
        <dbReference type="ChEBI" id="CHEBI:57692"/>
    </cofactor>
    <text evidence="6 7">Binds 1 FAD per subunit.</text>
</comment>
<name>A0A953T2Y4_9BURK</name>
<reference evidence="10" key="1">
    <citation type="submission" date="2021-07" db="EMBL/GenBank/DDBJ databases">
        <title>New genus and species of the family Alcaligenaceae.</title>
        <authorList>
            <person name="Hahn M.W."/>
        </authorList>
    </citation>
    <scope>NUCLEOTIDE SEQUENCE</scope>
    <source>
        <strain evidence="10">LF4-65</strain>
    </source>
</reference>
<evidence type="ECO:0000256" key="3">
    <source>
        <dbReference type="ARBA" id="ARBA00022630"/>
    </source>
</evidence>
<dbReference type="Pfam" id="PF00875">
    <property type="entry name" value="DNA_photolyase"/>
    <property type="match status" value="1"/>
</dbReference>
<feature type="coiled-coil region" evidence="8">
    <location>
        <begin position="49"/>
        <end position="83"/>
    </location>
</feature>
<dbReference type="RefSeq" id="WP_259662384.1">
    <property type="nucleotide sequence ID" value="NZ_JAHXRI010000025.1"/>
</dbReference>
<evidence type="ECO:0000256" key="7">
    <source>
        <dbReference type="RuleBase" id="RU367151"/>
    </source>
</evidence>